<proteinExistence type="predicted"/>
<keyword evidence="2" id="KW-1185">Reference proteome</keyword>
<evidence type="ECO:0000313" key="2">
    <source>
        <dbReference type="Proteomes" id="UP000043763"/>
    </source>
</evidence>
<dbReference type="Proteomes" id="UP000043763">
    <property type="component" value="Unassembled WGS sequence"/>
</dbReference>
<dbReference type="EMBL" id="CVLB01000003">
    <property type="protein sequence ID" value="CRF35278.1"/>
    <property type="molecule type" value="Genomic_DNA"/>
</dbReference>
<reference evidence="2" key="1">
    <citation type="submission" date="2015-04" db="EMBL/GenBank/DDBJ databases">
        <authorList>
            <person name="Mushtaq Mamoona"/>
        </authorList>
    </citation>
    <scope>NUCLEOTIDE SEQUENCE [LARGE SCALE GENOMIC DNA]</scope>
    <source>
        <strain evidence="2">AN4859/03</strain>
    </source>
</reference>
<accession>A0A0G4KAH4</accession>
<evidence type="ECO:0000313" key="1">
    <source>
        <dbReference type="EMBL" id="CRF35278.1"/>
    </source>
</evidence>
<protein>
    <submittedName>
        <fullName evidence="1">Uncharacterized protein</fullName>
    </submittedName>
</protein>
<name>A0A0G4KAH4_9SPIR</name>
<dbReference type="AlphaFoldDB" id="A0A0G4KAH4"/>
<dbReference type="OrthoDB" id="308220at2"/>
<dbReference type="RefSeq" id="WP_048595927.1">
    <property type="nucleotide sequence ID" value="NZ_CVLB01000003.1"/>
</dbReference>
<gene>
    <name evidence="1" type="ORF">BRSU_2548</name>
</gene>
<sequence>MTINRINNNVQQTAQVQMPAPKENIAAQNPTNIQKISQQGNGMSPLSSRYTYAIGRDGKRYVLQLRIDISSVRAFSSLA</sequence>
<organism evidence="1 2">
    <name type="scientific">Brachyspira suanatina</name>
    <dbReference type="NCBI Taxonomy" id="381802"/>
    <lineage>
        <taxon>Bacteria</taxon>
        <taxon>Pseudomonadati</taxon>
        <taxon>Spirochaetota</taxon>
        <taxon>Spirochaetia</taxon>
        <taxon>Brachyspirales</taxon>
        <taxon>Brachyspiraceae</taxon>
        <taxon>Brachyspira</taxon>
    </lineage>
</organism>